<sequence>MDVMDVSDGRDGRIFARQPRASSIADERQQPALCSSSASVLATIATAAGRWTYEQAVPSLGNERRRRRAGSFAWLCARLIAGNGRDCFAQRWTRCHVVPCCAYSMRFDGTSENVGWDVGKFQREQGRPSTNRSSDSTSTVLRVCTFPACASSRYNGQPTLTVHCRLVQVPKNPNGHVGFENSGASLRPCKTQQPARALVQYSPKDAGIGSAAEECSVFSLFPVPTSRLQRSDSAEPLPKRQAVVLFGSAMTRESDVDPHHASQRGILHRPVRRHAALSEPIGIRALASIRDASRAAGSQNEKFVFPTASPPFYHNPRRNHGSSELFASAAGDRNLSIGHTNEIGAWARHGAPGGGEAIEEWTGVYQNTSNHHVGSVRTMSASTGHSRPFEAWPDGHMPDMLDIGTSKPRFARADRQTTGVGQDEEAL</sequence>
<reference evidence="1 2" key="1">
    <citation type="submission" date="2024-04" db="EMBL/GenBank/DDBJ databases">
        <title>Phyllosticta paracitricarpa is synonymous to the EU quarantine fungus P. citricarpa based on phylogenomic analyses.</title>
        <authorList>
            <consortium name="Lawrence Berkeley National Laboratory"/>
            <person name="Van Ingen-Buijs V.A."/>
            <person name="Van Westerhoven A.C."/>
            <person name="Haridas S."/>
            <person name="Skiadas P."/>
            <person name="Martin F."/>
            <person name="Groenewald J.Z."/>
            <person name="Crous P.W."/>
            <person name="Seidl M.F."/>
        </authorList>
    </citation>
    <scope>NUCLEOTIDE SEQUENCE [LARGE SCALE GENOMIC DNA]</scope>
    <source>
        <strain evidence="1 2">CBS 123374</strain>
    </source>
</reference>
<dbReference type="Proteomes" id="UP001492380">
    <property type="component" value="Unassembled WGS sequence"/>
</dbReference>
<proteinExistence type="predicted"/>
<gene>
    <name evidence="1" type="ORF">HDK90DRAFT_546122</name>
</gene>
<evidence type="ECO:0000313" key="2">
    <source>
        <dbReference type="Proteomes" id="UP001492380"/>
    </source>
</evidence>
<dbReference type="EMBL" id="JBBWRZ010000002">
    <property type="protein sequence ID" value="KAK8243828.1"/>
    <property type="molecule type" value="Genomic_DNA"/>
</dbReference>
<comment type="caution">
    <text evidence="1">The sequence shown here is derived from an EMBL/GenBank/DDBJ whole genome shotgun (WGS) entry which is preliminary data.</text>
</comment>
<keyword evidence="2" id="KW-1185">Reference proteome</keyword>
<accession>A0ABR1YYN7</accession>
<evidence type="ECO:0000313" key="1">
    <source>
        <dbReference type="EMBL" id="KAK8243828.1"/>
    </source>
</evidence>
<protein>
    <submittedName>
        <fullName evidence="1">Uncharacterized protein</fullName>
    </submittedName>
</protein>
<organism evidence="1 2">
    <name type="scientific">Phyllosticta capitalensis</name>
    <dbReference type="NCBI Taxonomy" id="121624"/>
    <lineage>
        <taxon>Eukaryota</taxon>
        <taxon>Fungi</taxon>
        <taxon>Dikarya</taxon>
        <taxon>Ascomycota</taxon>
        <taxon>Pezizomycotina</taxon>
        <taxon>Dothideomycetes</taxon>
        <taxon>Dothideomycetes incertae sedis</taxon>
        <taxon>Botryosphaeriales</taxon>
        <taxon>Phyllostictaceae</taxon>
        <taxon>Phyllosticta</taxon>
    </lineage>
</organism>
<name>A0ABR1YYN7_9PEZI</name>